<comment type="caution">
    <text evidence="2">The sequence shown here is derived from an EMBL/GenBank/DDBJ whole genome shotgun (WGS) entry which is preliminary data.</text>
</comment>
<keyword evidence="1" id="KW-1133">Transmembrane helix</keyword>
<proteinExistence type="predicted"/>
<feature type="transmembrane region" description="Helical" evidence="1">
    <location>
        <begin position="6"/>
        <end position="29"/>
    </location>
</feature>
<sequence length="64" mass="6210">MSNPRAIWMAIIILAAALIGIAGGTLALIGGTTAPGAMLTGAGGFGAAVALLLAIAYFLDGNRP</sequence>
<reference evidence="2 3" key="1">
    <citation type="submission" date="2018-06" db="EMBL/GenBank/DDBJ databases">
        <title>Sphaerisporangium craniellae sp. nov., isolated from a marine sponge in the South China Sea.</title>
        <authorList>
            <person name="Li L."/>
        </authorList>
    </citation>
    <scope>NUCLEOTIDE SEQUENCE [LARGE SCALE GENOMIC DNA]</scope>
    <source>
        <strain evidence="2 3">LHW63015</strain>
    </source>
</reference>
<organism evidence="2 3">
    <name type="scientific">Spongiactinospora rosea</name>
    <dbReference type="NCBI Taxonomy" id="2248750"/>
    <lineage>
        <taxon>Bacteria</taxon>
        <taxon>Bacillati</taxon>
        <taxon>Actinomycetota</taxon>
        <taxon>Actinomycetes</taxon>
        <taxon>Streptosporangiales</taxon>
        <taxon>Streptosporangiaceae</taxon>
        <taxon>Spongiactinospora</taxon>
    </lineage>
</organism>
<dbReference type="AlphaFoldDB" id="A0A366LJ87"/>
<protein>
    <submittedName>
        <fullName evidence="2">Uncharacterized protein</fullName>
    </submittedName>
</protein>
<keyword evidence="3" id="KW-1185">Reference proteome</keyword>
<keyword evidence="1" id="KW-0812">Transmembrane</keyword>
<accession>A0A366LJ87</accession>
<keyword evidence="1" id="KW-0472">Membrane</keyword>
<evidence type="ECO:0000256" key="1">
    <source>
        <dbReference type="SAM" id="Phobius"/>
    </source>
</evidence>
<name>A0A366LJ87_9ACTN</name>
<evidence type="ECO:0000313" key="3">
    <source>
        <dbReference type="Proteomes" id="UP000253303"/>
    </source>
</evidence>
<dbReference type="Proteomes" id="UP000253303">
    <property type="component" value="Unassembled WGS sequence"/>
</dbReference>
<evidence type="ECO:0000313" key="2">
    <source>
        <dbReference type="EMBL" id="RBQ13955.1"/>
    </source>
</evidence>
<gene>
    <name evidence="2" type="ORF">DP939_43000</name>
</gene>
<feature type="transmembrane region" description="Helical" evidence="1">
    <location>
        <begin position="36"/>
        <end position="59"/>
    </location>
</feature>
<dbReference type="EMBL" id="QMEY01000041">
    <property type="protein sequence ID" value="RBQ13955.1"/>
    <property type="molecule type" value="Genomic_DNA"/>
</dbReference>
<dbReference type="RefSeq" id="WP_113986611.1">
    <property type="nucleotide sequence ID" value="NZ_QMEY01000041.1"/>
</dbReference>